<protein>
    <submittedName>
        <fullName evidence="1">Uncharacterized protein</fullName>
    </submittedName>
</protein>
<accession>A0AC60QBP1</accession>
<dbReference type="Proteomes" id="UP000805193">
    <property type="component" value="Unassembled WGS sequence"/>
</dbReference>
<evidence type="ECO:0000313" key="1">
    <source>
        <dbReference type="EMBL" id="KAG0431490.1"/>
    </source>
</evidence>
<name>A0AC60QBP1_IXOPE</name>
<keyword evidence="2" id="KW-1185">Reference proteome</keyword>
<reference evidence="1 2" key="1">
    <citation type="journal article" date="2020" name="Cell">
        <title>Large-Scale Comparative Analyses of Tick Genomes Elucidate Their Genetic Diversity and Vector Capacities.</title>
        <authorList>
            <consortium name="Tick Genome and Microbiome Consortium (TIGMIC)"/>
            <person name="Jia N."/>
            <person name="Wang J."/>
            <person name="Shi W."/>
            <person name="Du L."/>
            <person name="Sun Y."/>
            <person name="Zhan W."/>
            <person name="Jiang J.F."/>
            <person name="Wang Q."/>
            <person name="Zhang B."/>
            <person name="Ji P."/>
            <person name="Bell-Sakyi L."/>
            <person name="Cui X.M."/>
            <person name="Yuan T.T."/>
            <person name="Jiang B.G."/>
            <person name="Yang W.F."/>
            <person name="Lam T.T."/>
            <person name="Chang Q.C."/>
            <person name="Ding S.J."/>
            <person name="Wang X.J."/>
            <person name="Zhu J.G."/>
            <person name="Ruan X.D."/>
            <person name="Zhao L."/>
            <person name="Wei J.T."/>
            <person name="Ye R.Z."/>
            <person name="Que T.C."/>
            <person name="Du C.H."/>
            <person name="Zhou Y.H."/>
            <person name="Cheng J.X."/>
            <person name="Dai P.F."/>
            <person name="Guo W.B."/>
            <person name="Han X.H."/>
            <person name="Huang E.J."/>
            <person name="Li L.F."/>
            <person name="Wei W."/>
            <person name="Gao Y.C."/>
            <person name="Liu J.Z."/>
            <person name="Shao H.Z."/>
            <person name="Wang X."/>
            <person name="Wang C.C."/>
            <person name="Yang T.C."/>
            <person name="Huo Q.B."/>
            <person name="Li W."/>
            <person name="Chen H.Y."/>
            <person name="Chen S.E."/>
            <person name="Zhou L.G."/>
            <person name="Ni X.B."/>
            <person name="Tian J.H."/>
            <person name="Sheng Y."/>
            <person name="Liu T."/>
            <person name="Pan Y.S."/>
            <person name="Xia L.Y."/>
            <person name="Li J."/>
            <person name="Zhao F."/>
            <person name="Cao W.C."/>
        </authorList>
    </citation>
    <scope>NUCLEOTIDE SEQUENCE [LARGE SCALE GENOMIC DNA]</scope>
    <source>
        <strain evidence="1">Iper-2018</strain>
    </source>
</reference>
<dbReference type="EMBL" id="JABSTQ010009219">
    <property type="protein sequence ID" value="KAG0431490.1"/>
    <property type="molecule type" value="Genomic_DNA"/>
</dbReference>
<gene>
    <name evidence="1" type="ORF">HPB47_021752</name>
</gene>
<evidence type="ECO:0000313" key="2">
    <source>
        <dbReference type="Proteomes" id="UP000805193"/>
    </source>
</evidence>
<sequence length="111" mass="12474">MTRKQHLDVVVPIKPHLVKYLVDTAAEEAGCTVVRLLPNHCAPTLFELPLLLSGTCNTGATHIKSEVQLIRTRSDLRQVAAEERAVSRNVRGERDAAREEGARVRRRRVQQ</sequence>
<proteinExistence type="predicted"/>
<organism evidence="1 2">
    <name type="scientific">Ixodes persulcatus</name>
    <name type="common">Taiga tick</name>
    <dbReference type="NCBI Taxonomy" id="34615"/>
    <lineage>
        <taxon>Eukaryota</taxon>
        <taxon>Metazoa</taxon>
        <taxon>Ecdysozoa</taxon>
        <taxon>Arthropoda</taxon>
        <taxon>Chelicerata</taxon>
        <taxon>Arachnida</taxon>
        <taxon>Acari</taxon>
        <taxon>Parasitiformes</taxon>
        <taxon>Ixodida</taxon>
        <taxon>Ixodoidea</taxon>
        <taxon>Ixodidae</taxon>
        <taxon>Ixodinae</taxon>
        <taxon>Ixodes</taxon>
    </lineage>
</organism>
<comment type="caution">
    <text evidence="1">The sequence shown here is derived from an EMBL/GenBank/DDBJ whole genome shotgun (WGS) entry which is preliminary data.</text>
</comment>